<feature type="domain" description="CBP/p300-type HAT" evidence="23">
    <location>
        <begin position="1038"/>
        <end position="1420"/>
    </location>
</feature>
<feature type="region of interest" description="Disordered" evidence="19">
    <location>
        <begin position="1279"/>
        <end position="1338"/>
    </location>
</feature>
<feature type="compositionally biased region" description="Polar residues" evidence="19">
    <location>
        <begin position="115"/>
        <end position="126"/>
    </location>
</feature>
<evidence type="ECO:0000256" key="6">
    <source>
        <dbReference type="ARBA" id="ARBA00022737"/>
    </source>
</evidence>
<evidence type="ECO:0000259" key="22">
    <source>
        <dbReference type="PROSITE" id="PS50952"/>
    </source>
</evidence>
<feature type="compositionally biased region" description="Low complexity" evidence="19">
    <location>
        <begin position="1631"/>
        <end position="1674"/>
    </location>
</feature>
<dbReference type="InterPro" id="IPR010303">
    <property type="entry name" value="RING_CBP-p300"/>
</dbReference>
<dbReference type="Pfam" id="PF08214">
    <property type="entry name" value="HAT_KAT11"/>
    <property type="match status" value="1"/>
</dbReference>
<dbReference type="WBParaSite" id="TCONS_00007526.p1">
    <property type="protein sequence ID" value="TCONS_00007526.p1"/>
    <property type="gene ID" value="XLOC_005556"/>
</dbReference>
<dbReference type="Pfam" id="PF23570">
    <property type="entry name" value="PHD_P300"/>
    <property type="match status" value="1"/>
</dbReference>
<dbReference type="PRINTS" id="PR00503">
    <property type="entry name" value="BROMODOMAIN"/>
</dbReference>
<dbReference type="GO" id="GO:0005634">
    <property type="term" value="C:nucleus"/>
    <property type="evidence" value="ECO:0007669"/>
    <property type="project" value="UniProtKB-SubCell"/>
</dbReference>
<evidence type="ECO:0000256" key="16">
    <source>
        <dbReference type="ARBA" id="ARBA00048017"/>
    </source>
</evidence>
<dbReference type="CDD" id="cd15557">
    <property type="entry name" value="PHD_CBP_p300"/>
    <property type="match status" value="1"/>
</dbReference>
<feature type="region of interest" description="Disordered" evidence="19">
    <location>
        <begin position="741"/>
        <end position="760"/>
    </location>
</feature>
<evidence type="ECO:0000256" key="7">
    <source>
        <dbReference type="ARBA" id="ARBA00022771"/>
    </source>
</evidence>
<dbReference type="Pfam" id="PF00439">
    <property type="entry name" value="Bromodomain"/>
    <property type="match status" value="1"/>
</dbReference>
<dbReference type="InterPro" id="IPR038547">
    <property type="entry name" value="RING_CBP-p300_sf"/>
</dbReference>
<protein>
    <recommendedName>
        <fullName evidence="2">histone acetyltransferase</fullName>
        <ecNumber evidence="2">2.3.1.48</ecNumber>
    </recommendedName>
</protein>
<dbReference type="SUPFAM" id="SSF47040">
    <property type="entry name" value="Kix domain of CBP (creb binding protein)"/>
    <property type="match status" value="1"/>
</dbReference>
<evidence type="ECO:0000313" key="25">
    <source>
        <dbReference type="WBParaSite" id="TCONS_00007526.p1"/>
    </source>
</evidence>
<organism evidence="24 25">
    <name type="scientific">Strongyloides stercoralis</name>
    <name type="common">Threadworm</name>
    <dbReference type="NCBI Taxonomy" id="6248"/>
    <lineage>
        <taxon>Eukaryota</taxon>
        <taxon>Metazoa</taxon>
        <taxon>Ecdysozoa</taxon>
        <taxon>Nematoda</taxon>
        <taxon>Chromadorea</taxon>
        <taxon>Rhabditida</taxon>
        <taxon>Tylenchina</taxon>
        <taxon>Panagrolaimomorpha</taxon>
        <taxon>Strongyloidoidea</taxon>
        <taxon>Strongyloididae</taxon>
        <taxon>Strongyloides</taxon>
    </lineage>
</organism>
<keyword evidence="11 17" id="KW-0103">Bromodomain</keyword>
<evidence type="ECO:0000256" key="13">
    <source>
        <dbReference type="ARBA" id="ARBA00023163"/>
    </source>
</evidence>
<feature type="domain" description="TAZ-type" evidence="21">
    <location>
        <begin position="387"/>
        <end position="473"/>
    </location>
</feature>
<dbReference type="SMART" id="SM00297">
    <property type="entry name" value="BROMO"/>
    <property type="match status" value="1"/>
</dbReference>
<evidence type="ECO:0000256" key="17">
    <source>
        <dbReference type="PROSITE-ProRule" id="PRU00035"/>
    </source>
</evidence>
<evidence type="ECO:0000256" key="1">
    <source>
        <dbReference type="ARBA" id="ARBA00004123"/>
    </source>
</evidence>
<keyword evidence="12" id="KW-0010">Activator</keyword>
<dbReference type="Gene3D" id="1.20.1020.10">
    <property type="entry name" value="TAZ domain"/>
    <property type="match status" value="2"/>
</dbReference>
<dbReference type="GO" id="GO:0005667">
    <property type="term" value="C:transcription regulator complex"/>
    <property type="evidence" value="ECO:0007669"/>
    <property type="project" value="TreeGrafter"/>
</dbReference>
<dbReference type="PROSITE" id="PS50952">
    <property type="entry name" value="KIX"/>
    <property type="match status" value="1"/>
</dbReference>
<dbReference type="PROSITE" id="PS50014">
    <property type="entry name" value="BROMODOMAIN_2"/>
    <property type="match status" value="1"/>
</dbReference>
<feature type="compositionally biased region" description="Low complexity" evidence="19">
    <location>
        <begin position="1783"/>
        <end position="1805"/>
    </location>
</feature>
<keyword evidence="4" id="KW-0808">Transferase</keyword>
<feature type="domain" description="Bromo" evidence="20">
    <location>
        <begin position="808"/>
        <end position="880"/>
    </location>
</feature>
<dbReference type="SUPFAM" id="SSF57933">
    <property type="entry name" value="TAZ domain"/>
    <property type="match status" value="2"/>
</dbReference>
<feature type="compositionally biased region" description="Polar residues" evidence="19">
    <location>
        <begin position="512"/>
        <end position="522"/>
    </location>
</feature>
<proteinExistence type="predicted"/>
<reference evidence="25" key="1">
    <citation type="submission" date="2024-02" db="UniProtKB">
        <authorList>
            <consortium name="WormBaseParasite"/>
        </authorList>
    </citation>
    <scope>IDENTIFICATION</scope>
</reference>
<feature type="region of interest" description="Disordered" evidence="19">
    <location>
        <begin position="1"/>
        <end position="148"/>
    </location>
</feature>
<dbReference type="Gene3D" id="2.10.110.40">
    <property type="match status" value="1"/>
</dbReference>
<dbReference type="SUPFAM" id="SSF57850">
    <property type="entry name" value="RING/U-box"/>
    <property type="match status" value="1"/>
</dbReference>
<dbReference type="GO" id="GO:0003713">
    <property type="term" value="F:transcription coactivator activity"/>
    <property type="evidence" value="ECO:0007669"/>
    <property type="project" value="TreeGrafter"/>
</dbReference>
<dbReference type="SMART" id="SM00551">
    <property type="entry name" value="ZnF_TAZ"/>
    <property type="match status" value="2"/>
</dbReference>
<dbReference type="InterPro" id="IPR036529">
    <property type="entry name" value="KIX_dom_sf"/>
</dbReference>
<dbReference type="SMART" id="SM01250">
    <property type="entry name" value="KAT11"/>
    <property type="match status" value="1"/>
</dbReference>
<feature type="zinc finger region" description="TAZ-type" evidence="18">
    <location>
        <begin position="1477"/>
        <end position="1558"/>
    </location>
</feature>
<keyword evidence="10" id="KW-0805">Transcription regulation</keyword>
<feature type="zinc finger region" description="TAZ-type" evidence="18">
    <location>
        <begin position="387"/>
        <end position="473"/>
    </location>
</feature>
<feature type="compositionally biased region" description="Low complexity" evidence="19">
    <location>
        <begin position="523"/>
        <end position="533"/>
    </location>
</feature>
<feature type="compositionally biased region" description="Low complexity" evidence="19">
    <location>
        <begin position="46"/>
        <end position="78"/>
    </location>
</feature>
<feature type="region of interest" description="Disordered" evidence="19">
    <location>
        <begin position="478"/>
        <end position="562"/>
    </location>
</feature>
<dbReference type="GO" id="GO:0031490">
    <property type="term" value="F:chromatin DNA binding"/>
    <property type="evidence" value="ECO:0007669"/>
    <property type="project" value="TreeGrafter"/>
</dbReference>
<dbReference type="InterPro" id="IPR018359">
    <property type="entry name" value="Bromodomain_CS"/>
</dbReference>
<dbReference type="Proteomes" id="UP000035681">
    <property type="component" value="Unplaced"/>
</dbReference>
<accession>A0AAF5D6I7</accession>
<dbReference type="GO" id="GO:0008270">
    <property type="term" value="F:zinc ion binding"/>
    <property type="evidence" value="ECO:0007669"/>
    <property type="project" value="UniProtKB-KW"/>
</dbReference>
<dbReference type="PANTHER" id="PTHR13808">
    <property type="entry name" value="CBP/P300-RELATED"/>
    <property type="match status" value="1"/>
</dbReference>
<evidence type="ECO:0000256" key="12">
    <source>
        <dbReference type="ARBA" id="ARBA00023159"/>
    </source>
</evidence>
<dbReference type="Gene3D" id="3.30.60.90">
    <property type="match status" value="1"/>
</dbReference>
<dbReference type="PROSITE" id="PS51727">
    <property type="entry name" value="CBP_P300_HAT"/>
    <property type="match status" value="1"/>
</dbReference>
<feature type="compositionally biased region" description="Low complexity" evidence="19">
    <location>
        <begin position="1743"/>
        <end position="1753"/>
    </location>
</feature>
<dbReference type="GO" id="GO:0000123">
    <property type="term" value="C:histone acetyltransferase complex"/>
    <property type="evidence" value="ECO:0007669"/>
    <property type="project" value="TreeGrafter"/>
</dbReference>
<keyword evidence="3" id="KW-0488">Methylation</keyword>
<evidence type="ECO:0000256" key="19">
    <source>
        <dbReference type="SAM" id="MobiDB-lite"/>
    </source>
</evidence>
<dbReference type="InterPro" id="IPR000433">
    <property type="entry name" value="Znf_ZZ"/>
</dbReference>
<dbReference type="InterPro" id="IPR056484">
    <property type="entry name" value="PHD_P300"/>
</dbReference>
<feature type="region of interest" description="Disordered" evidence="19">
    <location>
        <begin position="1583"/>
        <end position="1814"/>
    </location>
</feature>
<name>A0AAF5D6I7_STRER</name>
<dbReference type="PROSITE" id="PS00633">
    <property type="entry name" value="BROMODOMAIN_1"/>
    <property type="match status" value="1"/>
</dbReference>
<feature type="compositionally biased region" description="Low complexity" evidence="19">
    <location>
        <begin position="1586"/>
        <end position="1602"/>
    </location>
</feature>
<keyword evidence="9" id="KW-0156">Chromatin regulator</keyword>
<dbReference type="InterPro" id="IPR003101">
    <property type="entry name" value="KIX_dom"/>
</dbReference>
<comment type="subcellular location">
    <subcellularLocation>
        <location evidence="1">Nucleus</location>
    </subcellularLocation>
</comment>
<dbReference type="InterPro" id="IPR035898">
    <property type="entry name" value="TAZ_dom_sf"/>
</dbReference>
<dbReference type="GO" id="GO:0140297">
    <property type="term" value="F:DNA-binding transcription factor binding"/>
    <property type="evidence" value="ECO:0007669"/>
    <property type="project" value="UniProtKB-ARBA"/>
</dbReference>
<evidence type="ECO:0000256" key="11">
    <source>
        <dbReference type="ARBA" id="ARBA00023117"/>
    </source>
</evidence>
<feature type="compositionally biased region" description="Polar residues" evidence="19">
    <location>
        <begin position="87"/>
        <end position="106"/>
    </location>
</feature>
<feature type="compositionally biased region" description="Polar residues" evidence="19">
    <location>
        <begin position="1675"/>
        <end position="1742"/>
    </location>
</feature>
<keyword evidence="6" id="KW-0677">Repeat</keyword>
<evidence type="ECO:0000256" key="8">
    <source>
        <dbReference type="ARBA" id="ARBA00022833"/>
    </source>
</evidence>
<keyword evidence="5 18" id="KW-0479">Metal-binding</keyword>
<evidence type="ECO:0000256" key="15">
    <source>
        <dbReference type="ARBA" id="ARBA00023315"/>
    </source>
</evidence>
<dbReference type="InterPro" id="IPR013083">
    <property type="entry name" value="Znf_RING/FYVE/PHD"/>
</dbReference>
<sequence length="1972" mass="224718">MSADVMDEPIGKKPKLSTNDMEDLDGLDELNQMPSLQENNSSHQINGSMSSDSGNSMSNFNNNSMNSLQSTAQSSSGSVLQDLLLNPTHSQNSNNSPRNFQGSFPNRSPMPGQPSVISQPSTNSSLPGPHQTAPNRGMATMRPNVSGKPPIFDKMQQNPHMYSNQPNIPQGPGSYPYPGQQPNQMYNGQMRPPSTMGPNQQIVAQQRMINPSIGGRNQRINNPAGMRGQPSPAHQQSMMVNNTSMIRQPMATHVNPQIHPSQSYPHQITNEQRGRVENFNNNMTQNTSQIPGTSHFPNMNNQSRPAYPVSHHMPMMANQNIDRSKSNVSIPGQQQPPPMMMHSQGIPNQQQQQQQPSHGNMMHSRIEPNQPMVQRNAMGNIISGTQDPEKRKLIQQQLVLLLHASRCASRERTATEPFNCGLPHCKTMKEVLLHINSCTLGSLCQYSHCASSRQIITHWKNCKKDSCPVCAPLQSINNSIPRQNNTYDPNSNGSHSMSSSTFDSHMKGSHPGYSSENPPYQQSSSIPSNASSSENDMRTDYFRSPNPPNKVIGAPNTSVNGNNNGTSINYKYPSNINFPPPERPARSLDWHQNITDELRNHLVQKLVKAIFPQPDSKAYQDKMLMDLITYARKVEKEMFENAKDKEEYYHLLAEKIYKIQKELKEKKNKRLNIEKQDPQNKSEECDNFSPFPKGGSPNCQKNPVQNGGYNLQIEVKQEVEESKSEVKTTVPMVEQNIQDVKRETEPVASGTTIKSPVPKGIISPAKTSKEVDTLKKDVNEEVCHPVDEKIFTQQELASAFLPLMEQLESTPEGYPFKDPVDPDLLGIPDYFDVVKRPMDFFTIKKKLSEGNYKTPWDVVDDVWLMCENAWLYNKKNSKVHKCCTKINEYFVKWVEPIMKDLGYCCGNKLTFTPLALFCNGTSMCVIGRDQPYYLFEADSSQFGVTVSDKYIYCVKCYEALPEEGINLSDSPNEKRMAPKKSFQLMKNDQLDSEPFENCRICKRKWHKICALYNKKIFAEGFICETCRREKIIPKSENKFTAKKLPHCHLSRFIEDRVNIFMNKNGGIEAQDYEVVIRVLAVQDKEVEVKPHMKERYGKQGFPEKFPYRTKAIFAFEVVDGVEVCFFGLHVQEYGSNCPPPNRRRVYIAYLDSVHFFQPRHLRTDVYHEILLAYLDYVKDLGYTMAHIWACPPSEGDDYIFHCHPPEQKIPKPKRLQDWYKKMLDKGLRDKVVSEYKDIYKQAKDDNLNTPMALPYFEGDFWPNVIEDCIKEVEKEENERRKLEAEQNEEDDEDEGISINDISKNKKTAKNSKKKGASKKASARNRKKGPNSTGNEEADKLLGVLEKHKEVFFTIRLATKSDKDGTLKEIKDPDDLMPSDLMDGRDTFLNKAREEHWEFSSLRRAKYSTICFSYALHVQSKDLGYTCNICQEKANLHCNKCDDFDLCNNCNSKNPHEHPMEKLDSDLMSDDIKNNENGNSRHESVQRCIRSLVHACQCRESNCRRPTCQKMRKVVNHTKTCKKRHNASCSVCKQLIALCCYHAKHCNTNNCPVPFCTNIRAKLQEQKRSLTRRADMMMRRRMEQLHGGSQTSNTSGSASSENSIQPNTPASACTEKGNDKGIRNSKYADPITSGSNVNNSSNNIGSSTISNFHESTNSSNFNTMQSQQNSNNQTQYIQKGGNNQYVNVPPNQISNQYGSQMNNSMPMGGNQTRPPSSVNSTISLSRPGSQPGSVQSNAPPNYHQQRQMQQSGHQEYIRASGQSSYNQQQQQPPPQSMIQRTLHNQGEQQQQHMIQRQNQNPMQQPNVYSHTQQSMAIHERLQKSKTAKDKEEVYNEMKSHPTVLNSFLNYSEQPKHSSMHERGINPIITQQQMMHRNTNNQWQHGNPQQQGYMINGPNQQRASNQQNQFNPNMNNPQGGSRWNQFQREHFKDIKKYFAFAIYIYIDSHPFRCIHVINIEQIILSFLHMNSKDV</sequence>
<dbReference type="Pfam" id="PF00569">
    <property type="entry name" value="ZZ"/>
    <property type="match status" value="1"/>
</dbReference>
<dbReference type="InterPro" id="IPR001487">
    <property type="entry name" value="Bromodomain"/>
</dbReference>
<dbReference type="SUPFAM" id="SSF47370">
    <property type="entry name" value="Bromodomain"/>
    <property type="match status" value="1"/>
</dbReference>
<dbReference type="InterPro" id="IPR043145">
    <property type="entry name" value="Znf_ZZ_sf"/>
</dbReference>
<evidence type="ECO:0000313" key="24">
    <source>
        <dbReference type="Proteomes" id="UP000035681"/>
    </source>
</evidence>
<keyword evidence="15" id="KW-0012">Acyltransferase</keyword>
<feature type="region of interest" description="Disordered" evidence="19">
    <location>
        <begin position="325"/>
        <end position="364"/>
    </location>
</feature>
<comment type="catalytic activity">
    <reaction evidence="16">
        <text>L-lysyl-[protein] + acetyl-CoA = N(6)-acetyl-L-lysyl-[protein] + CoA + H(+)</text>
        <dbReference type="Rhea" id="RHEA:45948"/>
        <dbReference type="Rhea" id="RHEA-COMP:9752"/>
        <dbReference type="Rhea" id="RHEA-COMP:10731"/>
        <dbReference type="ChEBI" id="CHEBI:15378"/>
        <dbReference type="ChEBI" id="CHEBI:29969"/>
        <dbReference type="ChEBI" id="CHEBI:57287"/>
        <dbReference type="ChEBI" id="CHEBI:57288"/>
        <dbReference type="ChEBI" id="CHEBI:61930"/>
        <dbReference type="EC" id="2.3.1.48"/>
    </reaction>
</comment>
<dbReference type="AlphaFoldDB" id="A0AAF5D6I7"/>
<dbReference type="PROSITE" id="PS50134">
    <property type="entry name" value="ZF_TAZ"/>
    <property type="match status" value="2"/>
</dbReference>
<keyword evidence="8 18" id="KW-0862">Zinc</keyword>
<evidence type="ECO:0000259" key="20">
    <source>
        <dbReference type="PROSITE" id="PS50014"/>
    </source>
</evidence>
<dbReference type="Gene3D" id="1.10.246.20">
    <property type="entry name" value="Coactivator CBP, KIX domain"/>
    <property type="match status" value="1"/>
</dbReference>
<dbReference type="InterPro" id="IPR000197">
    <property type="entry name" value="Znf_TAZ"/>
</dbReference>
<evidence type="ECO:0000256" key="14">
    <source>
        <dbReference type="ARBA" id="ARBA00023242"/>
    </source>
</evidence>
<keyword evidence="24" id="KW-1185">Reference proteome</keyword>
<evidence type="ECO:0000259" key="21">
    <source>
        <dbReference type="PROSITE" id="PS50134"/>
    </source>
</evidence>
<feature type="compositionally biased region" description="Polar residues" evidence="19">
    <location>
        <begin position="478"/>
        <end position="490"/>
    </location>
</feature>
<dbReference type="GO" id="GO:0004402">
    <property type="term" value="F:histone acetyltransferase activity"/>
    <property type="evidence" value="ECO:0007669"/>
    <property type="project" value="InterPro"/>
</dbReference>
<feature type="compositionally biased region" description="Basic residues" evidence="19">
    <location>
        <begin position="1304"/>
        <end position="1328"/>
    </location>
</feature>
<evidence type="ECO:0000256" key="18">
    <source>
        <dbReference type="PROSITE-ProRule" id="PRU00203"/>
    </source>
</evidence>
<evidence type="ECO:0000256" key="3">
    <source>
        <dbReference type="ARBA" id="ARBA00022481"/>
    </source>
</evidence>
<dbReference type="InterPro" id="IPR013178">
    <property type="entry name" value="Histone_AcTrfase_Rtt109/CBP"/>
</dbReference>
<feature type="domain" description="TAZ-type" evidence="21">
    <location>
        <begin position="1477"/>
        <end position="1558"/>
    </location>
</feature>
<keyword evidence="14" id="KW-0539">Nucleus</keyword>
<evidence type="ECO:0000256" key="4">
    <source>
        <dbReference type="ARBA" id="ARBA00022679"/>
    </source>
</evidence>
<evidence type="ECO:0000256" key="10">
    <source>
        <dbReference type="ARBA" id="ARBA00023015"/>
    </source>
</evidence>
<keyword evidence="13" id="KW-0804">Transcription</keyword>
<dbReference type="GO" id="GO:0045944">
    <property type="term" value="P:positive regulation of transcription by RNA polymerase II"/>
    <property type="evidence" value="ECO:0007669"/>
    <property type="project" value="TreeGrafter"/>
</dbReference>
<dbReference type="PANTHER" id="PTHR13808:SF1">
    <property type="entry name" value="HISTONE ACETYLTRANSFERASE"/>
    <property type="match status" value="1"/>
</dbReference>
<feature type="compositionally biased region" description="Low complexity" evidence="19">
    <location>
        <begin position="491"/>
        <end position="503"/>
    </location>
</feature>
<feature type="compositionally biased region" description="Polar residues" evidence="19">
    <location>
        <begin position="32"/>
        <end position="45"/>
    </location>
</feature>
<evidence type="ECO:0000259" key="23">
    <source>
        <dbReference type="PROSITE" id="PS51727"/>
    </source>
</evidence>
<dbReference type="InterPro" id="IPR031162">
    <property type="entry name" value="CBP_P300_HAT"/>
</dbReference>
<dbReference type="Pfam" id="PF02172">
    <property type="entry name" value="KIX"/>
    <property type="match status" value="1"/>
</dbReference>
<dbReference type="InterPro" id="IPR036427">
    <property type="entry name" value="Bromodomain-like_sf"/>
</dbReference>
<dbReference type="EC" id="2.3.1.48" evidence="2"/>
<dbReference type="Gene3D" id="1.20.920.10">
    <property type="entry name" value="Bromodomain-like"/>
    <property type="match status" value="1"/>
</dbReference>
<evidence type="ECO:0000256" key="9">
    <source>
        <dbReference type="ARBA" id="ARBA00022853"/>
    </source>
</evidence>
<dbReference type="Pfam" id="PF02135">
    <property type="entry name" value="zf-TAZ"/>
    <property type="match status" value="2"/>
</dbReference>
<keyword evidence="7 18" id="KW-0863">Zinc-finger</keyword>
<feature type="region of interest" description="Disordered" evidence="19">
    <location>
        <begin position="670"/>
        <end position="705"/>
    </location>
</feature>
<dbReference type="Gene3D" id="3.30.40.10">
    <property type="entry name" value="Zinc/RING finger domain, C3HC4 (zinc finger)"/>
    <property type="match status" value="1"/>
</dbReference>
<dbReference type="CDD" id="cd15802">
    <property type="entry name" value="RING_CBP-p300"/>
    <property type="match status" value="1"/>
</dbReference>
<evidence type="ECO:0000256" key="5">
    <source>
        <dbReference type="ARBA" id="ARBA00022723"/>
    </source>
</evidence>
<dbReference type="Pfam" id="PF06001">
    <property type="entry name" value="RING_CBP-p300"/>
    <property type="match status" value="1"/>
</dbReference>
<feature type="compositionally biased region" description="Basic and acidic residues" evidence="19">
    <location>
        <begin position="670"/>
        <end position="684"/>
    </location>
</feature>
<feature type="compositionally biased region" description="Acidic residues" evidence="19">
    <location>
        <begin position="1285"/>
        <end position="1295"/>
    </location>
</feature>
<feature type="domain" description="KIX" evidence="22">
    <location>
        <begin position="585"/>
        <end position="664"/>
    </location>
</feature>
<evidence type="ECO:0000256" key="2">
    <source>
        <dbReference type="ARBA" id="ARBA00013184"/>
    </source>
</evidence>